<name>A0A8T0VD30_PANVG</name>
<evidence type="ECO:0000313" key="12">
    <source>
        <dbReference type="EMBL" id="KAG2632315.1"/>
    </source>
</evidence>
<dbReference type="PANTHER" id="PTHR10869">
    <property type="entry name" value="PROLYL 4-HYDROXYLASE ALPHA SUBUNIT"/>
    <property type="match status" value="1"/>
</dbReference>
<evidence type="ECO:0000256" key="8">
    <source>
        <dbReference type="ARBA" id="ARBA00049169"/>
    </source>
</evidence>
<evidence type="ECO:0000256" key="7">
    <source>
        <dbReference type="ARBA" id="ARBA00023004"/>
    </source>
</evidence>
<reference evidence="12" key="1">
    <citation type="submission" date="2020-05" db="EMBL/GenBank/DDBJ databases">
        <title>WGS assembly of Panicum virgatum.</title>
        <authorList>
            <person name="Lovell J.T."/>
            <person name="Jenkins J."/>
            <person name="Shu S."/>
            <person name="Juenger T.E."/>
            <person name="Schmutz J."/>
        </authorList>
    </citation>
    <scope>NUCLEOTIDE SEQUENCE</scope>
    <source>
        <strain evidence="12">AP13</strain>
    </source>
</reference>
<proteinExistence type="predicted"/>
<feature type="domain" description="Prolyl 4-hydroxylase alpha subunit" evidence="11">
    <location>
        <begin position="58"/>
        <end position="208"/>
    </location>
</feature>
<comment type="cofactor">
    <cofactor evidence="1">
        <name>L-ascorbate</name>
        <dbReference type="ChEBI" id="CHEBI:38290"/>
    </cofactor>
</comment>
<gene>
    <name evidence="12" type="ORF">PVAP13_2NG073900</name>
</gene>
<evidence type="ECO:0000259" key="11">
    <source>
        <dbReference type="SMART" id="SM00702"/>
    </source>
</evidence>
<dbReference type="InterPro" id="IPR044862">
    <property type="entry name" value="Pro_4_hyd_alph_FE2OG_OXY"/>
</dbReference>
<accession>A0A8T0VD30</accession>
<dbReference type="PANTHER" id="PTHR10869:SF62">
    <property type="entry name" value="PROCOLLAGEN-PROLINE 4-DIOXYGENASE"/>
    <property type="match status" value="1"/>
</dbReference>
<keyword evidence="3" id="KW-0479">Metal-binding</keyword>
<keyword evidence="10" id="KW-0732">Signal</keyword>
<keyword evidence="13" id="KW-1185">Reference proteome</keyword>
<keyword evidence="4" id="KW-0223">Dioxygenase</keyword>
<feature type="chain" id="PRO_5035868867" description="Prolyl 4-hydroxylase alpha subunit domain-containing protein" evidence="10">
    <location>
        <begin position="21"/>
        <end position="213"/>
    </location>
</feature>
<comment type="caution">
    <text evidence="12">The sequence shown here is derived from an EMBL/GenBank/DDBJ whole genome shotgun (WGS) entry which is preliminary data.</text>
</comment>
<dbReference type="Pfam" id="PF13640">
    <property type="entry name" value="2OG-FeII_Oxy_3"/>
    <property type="match status" value="1"/>
</dbReference>
<evidence type="ECO:0000256" key="2">
    <source>
        <dbReference type="ARBA" id="ARBA00004648"/>
    </source>
</evidence>
<dbReference type="InterPro" id="IPR006620">
    <property type="entry name" value="Pro_4_hyd_alph"/>
</dbReference>
<organism evidence="12 13">
    <name type="scientific">Panicum virgatum</name>
    <name type="common">Blackwell switchgrass</name>
    <dbReference type="NCBI Taxonomy" id="38727"/>
    <lineage>
        <taxon>Eukaryota</taxon>
        <taxon>Viridiplantae</taxon>
        <taxon>Streptophyta</taxon>
        <taxon>Embryophyta</taxon>
        <taxon>Tracheophyta</taxon>
        <taxon>Spermatophyta</taxon>
        <taxon>Magnoliopsida</taxon>
        <taxon>Liliopsida</taxon>
        <taxon>Poales</taxon>
        <taxon>Poaceae</taxon>
        <taxon>PACMAD clade</taxon>
        <taxon>Panicoideae</taxon>
        <taxon>Panicodae</taxon>
        <taxon>Paniceae</taxon>
        <taxon>Panicinae</taxon>
        <taxon>Panicum</taxon>
        <taxon>Panicum sect. Hiantes</taxon>
    </lineage>
</organism>
<dbReference type="SMART" id="SM00702">
    <property type="entry name" value="P4Hc"/>
    <property type="match status" value="1"/>
</dbReference>
<evidence type="ECO:0000256" key="3">
    <source>
        <dbReference type="ARBA" id="ARBA00022723"/>
    </source>
</evidence>
<dbReference type="AlphaFoldDB" id="A0A8T0VD30"/>
<feature type="signal peptide" evidence="10">
    <location>
        <begin position="1"/>
        <end position="20"/>
    </location>
</feature>
<sequence length="213" mass="23552">MKLRLRGVLLVLALLLAATAVVPVLLLGDADVVDGAAAGVAPVPPFNSLRMKAVSWQPRIFVYRGFLSDAECDYLVGLGKKKVQRSMVADDSGKSVMSEVHTSSGTFLDKHQDPVVTRIEERIAAWTFLPEEKAENIQILRYEQGQKHEPHFDYFHDKVNQARGGHRYATVLMYLSTTPPSTREVRPSSPTPRGGSLSSRMTPSLAVHGKDWQ</sequence>
<dbReference type="Gene3D" id="2.60.120.620">
    <property type="entry name" value="q2cbj1_9rhob like domain"/>
    <property type="match status" value="1"/>
</dbReference>
<evidence type="ECO:0000256" key="5">
    <source>
        <dbReference type="ARBA" id="ARBA00022968"/>
    </source>
</evidence>
<dbReference type="GO" id="GO:0004656">
    <property type="term" value="F:procollagen-proline 4-dioxygenase activity"/>
    <property type="evidence" value="ECO:0007669"/>
    <property type="project" value="UniProtKB-EC"/>
</dbReference>
<dbReference type="InterPro" id="IPR045054">
    <property type="entry name" value="P4HA-like"/>
</dbReference>
<dbReference type="GO" id="GO:0005789">
    <property type="term" value="C:endoplasmic reticulum membrane"/>
    <property type="evidence" value="ECO:0007669"/>
    <property type="project" value="UniProtKB-SubCell"/>
</dbReference>
<dbReference type="GO" id="GO:0031418">
    <property type="term" value="F:L-ascorbic acid binding"/>
    <property type="evidence" value="ECO:0007669"/>
    <property type="project" value="InterPro"/>
</dbReference>
<keyword evidence="7" id="KW-0408">Iron</keyword>
<keyword evidence="5" id="KW-0812">Transmembrane</keyword>
<dbReference type="GO" id="GO:0005506">
    <property type="term" value="F:iron ion binding"/>
    <property type="evidence" value="ECO:0007669"/>
    <property type="project" value="InterPro"/>
</dbReference>
<evidence type="ECO:0000256" key="6">
    <source>
        <dbReference type="ARBA" id="ARBA00023002"/>
    </source>
</evidence>
<dbReference type="Proteomes" id="UP000823388">
    <property type="component" value="Chromosome 2N"/>
</dbReference>
<dbReference type="EMBL" id="CM029040">
    <property type="protein sequence ID" value="KAG2632315.1"/>
    <property type="molecule type" value="Genomic_DNA"/>
</dbReference>
<feature type="region of interest" description="Disordered" evidence="9">
    <location>
        <begin position="179"/>
        <end position="213"/>
    </location>
</feature>
<comment type="catalytic activity">
    <reaction evidence="8">
        <text>L-prolyl-[collagen] + 2-oxoglutarate + O2 = trans-4-hydroxy-L-prolyl-[collagen] + succinate + CO2</text>
        <dbReference type="Rhea" id="RHEA:18945"/>
        <dbReference type="Rhea" id="RHEA-COMP:11676"/>
        <dbReference type="Rhea" id="RHEA-COMP:11680"/>
        <dbReference type="ChEBI" id="CHEBI:15379"/>
        <dbReference type="ChEBI" id="CHEBI:16526"/>
        <dbReference type="ChEBI" id="CHEBI:16810"/>
        <dbReference type="ChEBI" id="CHEBI:30031"/>
        <dbReference type="ChEBI" id="CHEBI:50342"/>
        <dbReference type="ChEBI" id="CHEBI:61965"/>
        <dbReference type="EC" id="1.14.11.2"/>
    </reaction>
</comment>
<evidence type="ECO:0000313" key="13">
    <source>
        <dbReference type="Proteomes" id="UP000823388"/>
    </source>
</evidence>
<evidence type="ECO:0000256" key="4">
    <source>
        <dbReference type="ARBA" id="ARBA00022964"/>
    </source>
</evidence>
<comment type="subcellular location">
    <subcellularLocation>
        <location evidence="2">Endoplasmic reticulum membrane</location>
        <topology evidence="2">Single-pass type II membrane protein</topology>
    </subcellularLocation>
</comment>
<evidence type="ECO:0000256" key="1">
    <source>
        <dbReference type="ARBA" id="ARBA00001961"/>
    </source>
</evidence>
<keyword evidence="5" id="KW-0735">Signal-anchor</keyword>
<evidence type="ECO:0000256" key="10">
    <source>
        <dbReference type="SAM" id="SignalP"/>
    </source>
</evidence>
<evidence type="ECO:0000256" key="9">
    <source>
        <dbReference type="SAM" id="MobiDB-lite"/>
    </source>
</evidence>
<keyword evidence="6" id="KW-0560">Oxidoreductase</keyword>
<protein>
    <recommendedName>
        <fullName evidence="11">Prolyl 4-hydroxylase alpha subunit domain-containing protein</fullName>
    </recommendedName>
</protein>